<keyword evidence="3" id="KW-0732">Signal</keyword>
<evidence type="ECO:0000313" key="6">
    <source>
        <dbReference type="Proteomes" id="UP000094527"/>
    </source>
</evidence>
<feature type="domain" description="CUB" evidence="4">
    <location>
        <begin position="41"/>
        <end position="152"/>
    </location>
</feature>
<keyword evidence="6" id="KW-1185">Reference proteome</keyword>
<organism evidence="5 6">
    <name type="scientific">Orchesella cincta</name>
    <name type="common">Springtail</name>
    <name type="synonym">Podura cincta</name>
    <dbReference type="NCBI Taxonomy" id="48709"/>
    <lineage>
        <taxon>Eukaryota</taxon>
        <taxon>Metazoa</taxon>
        <taxon>Ecdysozoa</taxon>
        <taxon>Arthropoda</taxon>
        <taxon>Hexapoda</taxon>
        <taxon>Collembola</taxon>
        <taxon>Entomobryomorpha</taxon>
        <taxon>Entomobryoidea</taxon>
        <taxon>Orchesellidae</taxon>
        <taxon>Orchesellinae</taxon>
        <taxon>Orchesella</taxon>
    </lineage>
</organism>
<proteinExistence type="predicted"/>
<dbReference type="Proteomes" id="UP000094527">
    <property type="component" value="Unassembled WGS sequence"/>
</dbReference>
<evidence type="ECO:0000313" key="5">
    <source>
        <dbReference type="EMBL" id="ODM93346.1"/>
    </source>
</evidence>
<feature type="chain" id="PRO_5008904149" description="CUB domain-containing protein" evidence="3">
    <location>
        <begin position="21"/>
        <end position="289"/>
    </location>
</feature>
<dbReference type="EMBL" id="LJIJ01001014">
    <property type="protein sequence ID" value="ODM93346.1"/>
    <property type="molecule type" value="Genomic_DNA"/>
</dbReference>
<feature type="signal peptide" evidence="3">
    <location>
        <begin position="1"/>
        <end position="20"/>
    </location>
</feature>
<dbReference type="InterPro" id="IPR035914">
    <property type="entry name" value="Sperma_CUB_dom_sf"/>
</dbReference>
<reference evidence="5 6" key="1">
    <citation type="journal article" date="2016" name="Genome Biol. Evol.">
        <title>Gene Family Evolution Reflects Adaptation to Soil Environmental Stressors in the Genome of the Collembolan Orchesella cincta.</title>
        <authorList>
            <person name="Faddeeva-Vakhrusheva A."/>
            <person name="Derks M.F."/>
            <person name="Anvar S.Y."/>
            <person name="Agamennone V."/>
            <person name="Suring W."/>
            <person name="Smit S."/>
            <person name="van Straalen N.M."/>
            <person name="Roelofs D."/>
        </authorList>
    </citation>
    <scope>NUCLEOTIDE SEQUENCE [LARGE SCALE GENOMIC DNA]</scope>
    <source>
        <tissue evidence="5">Mixed pool</tissue>
    </source>
</reference>
<protein>
    <recommendedName>
        <fullName evidence="4">CUB domain-containing protein</fullName>
    </recommendedName>
</protein>
<evidence type="ECO:0000256" key="2">
    <source>
        <dbReference type="PROSITE-ProRule" id="PRU00059"/>
    </source>
</evidence>
<comment type="caution">
    <text evidence="2">Lacks conserved residue(s) required for the propagation of feature annotation.</text>
</comment>
<name>A0A1D2MJU9_ORCCI</name>
<gene>
    <name evidence="5" type="ORF">Ocin01_13336</name>
</gene>
<comment type="caution">
    <text evidence="5">The sequence shown here is derived from an EMBL/GenBank/DDBJ whole genome shotgun (WGS) entry which is preliminary data.</text>
</comment>
<evidence type="ECO:0000256" key="3">
    <source>
        <dbReference type="SAM" id="SignalP"/>
    </source>
</evidence>
<sequence>MKLLYRTLVTFLIALGLGSATGTTEILEQLSTLKTPLHVTCGGVLDEEEVLAISYKPDTIISPNERCVWTISSPRTVNYQLDALSYGLQTQTNETGIIATCLENNTYVRPSIPITQAGRVSLNPRCPILIITFYSGEDVSNSRGFVLFYRATTGTSHGISAASKQFVINTAFEGAITYPLEVGTQYTNLEVSTFVFTPSDNIYIPNRYSTVAYSRSGLSFCSDHISVYRFSPSFGWRNNLSIPWDMICDYTPFAWWSTDELLMLIFRSDFQNVNYGFHLTYSNQSLYCK</sequence>
<dbReference type="PROSITE" id="PS01180">
    <property type="entry name" value="CUB"/>
    <property type="match status" value="1"/>
</dbReference>
<keyword evidence="1" id="KW-1015">Disulfide bond</keyword>
<dbReference type="InterPro" id="IPR000859">
    <property type="entry name" value="CUB_dom"/>
</dbReference>
<dbReference type="AlphaFoldDB" id="A0A1D2MJU9"/>
<accession>A0A1D2MJU9</accession>
<evidence type="ECO:0000259" key="4">
    <source>
        <dbReference type="PROSITE" id="PS01180"/>
    </source>
</evidence>
<dbReference type="OrthoDB" id="6366701at2759"/>
<dbReference type="SUPFAM" id="SSF49854">
    <property type="entry name" value="Spermadhesin, CUB domain"/>
    <property type="match status" value="2"/>
</dbReference>
<evidence type="ECO:0000256" key="1">
    <source>
        <dbReference type="ARBA" id="ARBA00023157"/>
    </source>
</evidence>